<sequence length="164" mass="18933">MERSKRIIFIANCILNQNVVVSPLARAKGTYKDIIQTIMDYGIGIHQLPCPEFRHLGLGRKPMTKEEYDTHKYRELSREIGLDTVKIIREYLDHDYKIIGLIGINSSPSCGIYGETGITVEEIIKTMNEEDIHLNTIDVPVDYYDGEKGKEFIKNLKRFIEEKI</sequence>
<evidence type="ECO:0008006" key="3">
    <source>
        <dbReference type="Google" id="ProtNLM"/>
    </source>
</evidence>
<accession>A0A1U7M4Z2</accession>
<dbReference type="EMBL" id="LTDM01000032">
    <property type="protein sequence ID" value="OLS02383.1"/>
    <property type="molecule type" value="Genomic_DNA"/>
</dbReference>
<dbReference type="NCBIfam" id="NF045597">
    <property type="entry name" value="TudS_rel_CD3072"/>
    <property type="match status" value="1"/>
</dbReference>
<dbReference type="AlphaFoldDB" id="A0A1U7M4Z2"/>
<dbReference type="RefSeq" id="WP_075727204.1">
    <property type="nucleotide sequence ID" value="NZ_LTDM01000032.1"/>
</dbReference>
<dbReference type="Proteomes" id="UP000186112">
    <property type="component" value="Unassembled WGS sequence"/>
</dbReference>
<protein>
    <recommendedName>
        <fullName evidence="3">DUF523 domain-containing protein</fullName>
    </recommendedName>
</protein>
<dbReference type="InterPro" id="IPR054648">
    <property type="entry name" value="TudS-rel"/>
</dbReference>
<dbReference type="OrthoDB" id="5420310at2"/>
<proteinExistence type="predicted"/>
<gene>
    <name evidence="1" type="ORF">TICRE_17700</name>
</gene>
<evidence type="ECO:0000313" key="1">
    <source>
        <dbReference type="EMBL" id="OLS02383.1"/>
    </source>
</evidence>
<organism evidence="1 2">
    <name type="scientific">Tissierella creatinophila DSM 6911</name>
    <dbReference type="NCBI Taxonomy" id="1123403"/>
    <lineage>
        <taxon>Bacteria</taxon>
        <taxon>Bacillati</taxon>
        <taxon>Bacillota</taxon>
        <taxon>Tissierellia</taxon>
        <taxon>Tissierellales</taxon>
        <taxon>Tissierellaceae</taxon>
        <taxon>Tissierella</taxon>
    </lineage>
</organism>
<evidence type="ECO:0000313" key="2">
    <source>
        <dbReference type="Proteomes" id="UP000186112"/>
    </source>
</evidence>
<comment type="caution">
    <text evidence="1">The sequence shown here is derived from an EMBL/GenBank/DDBJ whole genome shotgun (WGS) entry which is preliminary data.</text>
</comment>
<reference evidence="1 2" key="1">
    <citation type="submission" date="2016-02" db="EMBL/GenBank/DDBJ databases">
        <title>Genome sequence of Tissierella creatinophila DSM 6911.</title>
        <authorList>
            <person name="Poehlein A."/>
            <person name="Daniel R."/>
        </authorList>
    </citation>
    <scope>NUCLEOTIDE SEQUENCE [LARGE SCALE GENOMIC DNA]</scope>
    <source>
        <strain evidence="1 2">DSM 6911</strain>
    </source>
</reference>
<name>A0A1U7M4Z2_TISCR</name>
<keyword evidence="2" id="KW-1185">Reference proteome</keyword>